<evidence type="ECO:0000259" key="4">
    <source>
        <dbReference type="PROSITE" id="PS50011"/>
    </source>
</evidence>
<dbReference type="SUPFAM" id="SSF56112">
    <property type="entry name" value="Protein kinase-like (PK-like)"/>
    <property type="match status" value="1"/>
</dbReference>
<name>A0ABT7N4L2_9BURK</name>
<evidence type="ECO:0000256" key="2">
    <source>
        <dbReference type="ARBA" id="ARBA00022737"/>
    </source>
</evidence>
<dbReference type="EC" id="2.7.-.-" evidence="5"/>
<feature type="binding site" evidence="3">
    <location>
        <position position="245"/>
    </location>
    <ligand>
        <name>ATP</name>
        <dbReference type="ChEBI" id="CHEBI:30616"/>
    </ligand>
</feature>
<dbReference type="SUPFAM" id="SSF52058">
    <property type="entry name" value="L domain-like"/>
    <property type="match status" value="1"/>
</dbReference>
<dbReference type="InterPro" id="IPR032675">
    <property type="entry name" value="LRR_dom_sf"/>
</dbReference>
<keyword evidence="3" id="KW-0067">ATP-binding</keyword>
<sequence>MTDAATARVLDDLRAGRLQGTRELKLRGGLTEFPREVFNVADTLEVLDLSGNSLDALPGDFARLRRLRIVFGSDNRFTRLPDVLGDCPLLEMVGFKANRIEHVSAAALPPLLRWLILTDNRIAELPAELGHRPRLQKLMLAGNALTTLPPQLAGCDRLELLRIAGNRLDALPDWLLALPRLAWLAFADNPASQAAEARALAAHPVPDIDWSRLALGELLGEGASGRIHRATWMDGAGAPQDVAVKLFKGAVTSDGSPLSEMDACIAAGAHPTLIGVRGRVTGHPDGTPALVLGLVDPDWRNLAGPPSLQSCTRDVYAPDTRFDLPAALGMAGGVASAVRQLHAHGITHGDLYAHNILWDGGARALLGDFGAASFFEPSGAHAAGLQRIEARAFGCLLEELIDRVNSPPTDADPTEGENHSAVQALRRLQARCNSPVPAERPSFAEIEDSLEAIGRSLRGTHGA</sequence>
<gene>
    <name evidence="5" type="ORF">QTH91_00130</name>
</gene>
<dbReference type="InterPro" id="IPR001245">
    <property type="entry name" value="Ser-Thr/Tyr_kinase_cat_dom"/>
</dbReference>
<dbReference type="Gene3D" id="3.30.200.20">
    <property type="entry name" value="Phosphorylase Kinase, domain 1"/>
    <property type="match status" value="1"/>
</dbReference>
<dbReference type="PANTHER" id="PTHR48051:SF1">
    <property type="entry name" value="RAS SUPPRESSOR PROTEIN 1"/>
    <property type="match status" value="1"/>
</dbReference>
<dbReference type="Pfam" id="PF00560">
    <property type="entry name" value="LRR_1"/>
    <property type="match status" value="1"/>
</dbReference>
<evidence type="ECO:0000256" key="1">
    <source>
        <dbReference type="ARBA" id="ARBA00022614"/>
    </source>
</evidence>
<dbReference type="EMBL" id="JASZYV010000001">
    <property type="protein sequence ID" value="MDM0042874.1"/>
    <property type="molecule type" value="Genomic_DNA"/>
</dbReference>
<dbReference type="PROSITE" id="PS00107">
    <property type="entry name" value="PROTEIN_KINASE_ATP"/>
    <property type="match status" value="1"/>
</dbReference>
<dbReference type="PROSITE" id="PS50011">
    <property type="entry name" value="PROTEIN_KINASE_DOM"/>
    <property type="match status" value="1"/>
</dbReference>
<protein>
    <submittedName>
        <fullName evidence="5">Leucine-rich repeat-containing protein kinase family protein</fullName>
        <ecNumber evidence="5">2.7.-.-</ecNumber>
    </submittedName>
</protein>
<keyword evidence="3" id="KW-0547">Nucleotide-binding</keyword>
<evidence type="ECO:0000256" key="3">
    <source>
        <dbReference type="PROSITE-ProRule" id="PRU10141"/>
    </source>
</evidence>
<dbReference type="SMART" id="SM00369">
    <property type="entry name" value="LRR_TYP"/>
    <property type="match status" value="5"/>
</dbReference>
<keyword evidence="5" id="KW-0418">Kinase</keyword>
<dbReference type="InterPro" id="IPR003591">
    <property type="entry name" value="Leu-rich_rpt_typical-subtyp"/>
</dbReference>
<comment type="caution">
    <text evidence="5">The sequence shown here is derived from an EMBL/GenBank/DDBJ whole genome shotgun (WGS) entry which is preliminary data.</text>
</comment>
<accession>A0ABT7N4L2</accession>
<keyword evidence="1" id="KW-0433">Leucine-rich repeat</keyword>
<evidence type="ECO:0000313" key="6">
    <source>
        <dbReference type="Proteomes" id="UP001174908"/>
    </source>
</evidence>
<dbReference type="Gene3D" id="3.80.10.10">
    <property type="entry name" value="Ribonuclease Inhibitor"/>
    <property type="match status" value="2"/>
</dbReference>
<dbReference type="InterPro" id="IPR011009">
    <property type="entry name" value="Kinase-like_dom_sf"/>
</dbReference>
<dbReference type="InterPro" id="IPR000719">
    <property type="entry name" value="Prot_kinase_dom"/>
</dbReference>
<dbReference type="Proteomes" id="UP001174908">
    <property type="component" value="Unassembled WGS sequence"/>
</dbReference>
<dbReference type="Pfam" id="PF13855">
    <property type="entry name" value="LRR_8"/>
    <property type="match status" value="1"/>
</dbReference>
<dbReference type="InterPro" id="IPR017441">
    <property type="entry name" value="Protein_kinase_ATP_BS"/>
</dbReference>
<keyword evidence="6" id="KW-1185">Reference proteome</keyword>
<evidence type="ECO:0000313" key="5">
    <source>
        <dbReference type="EMBL" id="MDM0042874.1"/>
    </source>
</evidence>
<feature type="domain" description="Protein kinase" evidence="4">
    <location>
        <begin position="213"/>
        <end position="463"/>
    </location>
</feature>
<keyword evidence="2" id="KW-0677">Repeat</keyword>
<proteinExistence type="predicted"/>
<keyword evidence="5" id="KW-0808">Transferase</keyword>
<dbReference type="Gene3D" id="1.10.510.10">
    <property type="entry name" value="Transferase(Phosphotransferase) domain 1"/>
    <property type="match status" value="1"/>
</dbReference>
<dbReference type="PANTHER" id="PTHR48051">
    <property type="match status" value="1"/>
</dbReference>
<organism evidence="5 6">
    <name type="scientific">Variovorax dokdonensis</name>
    <dbReference type="NCBI Taxonomy" id="344883"/>
    <lineage>
        <taxon>Bacteria</taxon>
        <taxon>Pseudomonadati</taxon>
        <taxon>Pseudomonadota</taxon>
        <taxon>Betaproteobacteria</taxon>
        <taxon>Burkholderiales</taxon>
        <taxon>Comamonadaceae</taxon>
        <taxon>Variovorax</taxon>
    </lineage>
</organism>
<dbReference type="InterPro" id="IPR001611">
    <property type="entry name" value="Leu-rich_rpt"/>
</dbReference>
<reference evidence="5" key="1">
    <citation type="submission" date="2023-06" db="EMBL/GenBank/DDBJ databases">
        <authorList>
            <person name="Jiang Y."/>
            <person name="Liu Q."/>
        </authorList>
    </citation>
    <scope>NUCLEOTIDE SEQUENCE</scope>
    <source>
        <strain evidence="5">CGMCC 1.12089</strain>
    </source>
</reference>
<dbReference type="RefSeq" id="WP_286658007.1">
    <property type="nucleotide sequence ID" value="NZ_JASZYV010000001.1"/>
</dbReference>
<dbReference type="Pfam" id="PF07714">
    <property type="entry name" value="PK_Tyr_Ser-Thr"/>
    <property type="match status" value="1"/>
</dbReference>
<dbReference type="InterPro" id="IPR050216">
    <property type="entry name" value="LRR_domain-containing"/>
</dbReference>
<dbReference type="GO" id="GO:0016301">
    <property type="term" value="F:kinase activity"/>
    <property type="evidence" value="ECO:0007669"/>
    <property type="project" value="UniProtKB-KW"/>
</dbReference>